<dbReference type="VEuPathDB" id="TrichDB:TVAGG3_0880040"/>
<evidence type="ECO:0000313" key="1">
    <source>
        <dbReference type="EMBL" id="EAX91221.1"/>
    </source>
</evidence>
<keyword evidence="2" id="KW-1185">Reference proteome</keyword>
<dbReference type="EMBL" id="DS114050">
    <property type="protein sequence ID" value="EAX91221.1"/>
    <property type="molecule type" value="Genomic_DNA"/>
</dbReference>
<protein>
    <submittedName>
        <fullName evidence="1">Uncharacterized protein</fullName>
    </submittedName>
</protein>
<dbReference type="RefSeq" id="XP_001304151.1">
    <property type="nucleotide sequence ID" value="XM_001304150.1"/>
</dbReference>
<evidence type="ECO:0000313" key="2">
    <source>
        <dbReference type="Proteomes" id="UP000001542"/>
    </source>
</evidence>
<proteinExistence type="predicted"/>
<gene>
    <name evidence="1" type="ORF">TVAG_066260</name>
</gene>
<reference evidence="1" key="1">
    <citation type="submission" date="2006-10" db="EMBL/GenBank/DDBJ databases">
        <authorList>
            <person name="Amadeo P."/>
            <person name="Zhao Q."/>
            <person name="Wortman J."/>
            <person name="Fraser-Liggett C."/>
            <person name="Carlton J."/>
        </authorList>
    </citation>
    <scope>NUCLEOTIDE SEQUENCE</scope>
    <source>
        <strain evidence="1">G3</strain>
    </source>
</reference>
<sequence length="499" mass="57712">MEVPKVIQDLTNKDEKDTRQMQTLQNVFRAQMESLFQSSPNNGAVGPYTPYSEIHCEFDMSTEVKCKKILETINELDSREINFLLLICSDIEKQYPSLIPLLDSSLIVAADRANTVSKLQILQKYIENKTRKTEYDFGFIIIQKIKQNIATDIQSSNEISSIYFSDKIISIFKNDENFKNADDGCLLIHYGENYFVFNNTTHEIKYSKSLNQNEITTIDFSQILDVENGRIYGLNTINNNLYISQINDDELTLTVYPNGFLSENPEKTQYSIKLLGNIDETVKIENCSNSETLTVFYEDGTAQTIDLTRREFTNDDKIFSDTIYVSNFSNVKKPFVFSFCIIDNVLYTYKQQIEKSGFAFYVCPLLGFNTDQIILNICSDIMRQVNNKLTKLMSGRNVDTRLCENSIEIIDLCLSILNNYPIKSEISHYLYTTLTRLIVLNIKRLETLNMEIPKFYLDETISILRDLPLSLPFLETLNFFTRNFDCKCNKSMLQITSNY</sequence>
<dbReference type="Proteomes" id="UP000001542">
    <property type="component" value="Unassembled WGS sequence"/>
</dbReference>
<dbReference type="AlphaFoldDB" id="A2FV56"/>
<dbReference type="KEGG" id="tva:4748914"/>
<dbReference type="InParanoid" id="A2FV56"/>
<accession>A2FV56</accession>
<dbReference type="VEuPathDB" id="TrichDB:TVAG_066260"/>
<reference evidence="1" key="2">
    <citation type="journal article" date="2007" name="Science">
        <title>Draft genome sequence of the sexually transmitted pathogen Trichomonas vaginalis.</title>
        <authorList>
            <person name="Carlton J.M."/>
            <person name="Hirt R.P."/>
            <person name="Silva J.C."/>
            <person name="Delcher A.L."/>
            <person name="Schatz M."/>
            <person name="Zhao Q."/>
            <person name="Wortman J.R."/>
            <person name="Bidwell S.L."/>
            <person name="Alsmark U.C.M."/>
            <person name="Besteiro S."/>
            <person name="Sicheritz-Ponten T."/>
            <person name="Noel C.J."/>
            <person name="Dacks J.B."/>
            <person name="Foster P.G."/>
            <person name="Simillion C."/>
            <person name="Van de Peer Y."/>
            <person name="Miranda-Saavedra D."/>
            <person name="Barton G.J."/>
            <person name="Westrop G.D."/>
            <person name="Mueller S."/>
            <person name="Dessi D."/>
            <person name="Fiori P.L."/>
            <person name="Ren Q."/>
            <person name="Paulsen I."/>
            <person name="Zhang H."/>
            <person name="Bastida-Corcuera F.D."/>
            <person name="Simoes-Barbosa A."/>
            <person name="Brown M.T."/>
            <person name="Hayes R.D."/>
            <person name="Mukherjee M."/>
            <person name="Okumura C.Y."/>
            <person name="Schneider R."/>
            <person name="Smith A.J."/>
            <person name="Vanacova S."/>
            <person name="Villalvazo M."/>
            <person name="Haas B.J."/>
            <person name="Pertea M."/>
            <person name="Feldblyum T.V."/>
            <person name="Utterback T.R."/>
            <person name="Shu C.L."/>
            <person name="Osoegawa K."/>
            <person name="de Jong P.J."/>
            <person name="Hrdy I."/>
            <person name="Horvathova L."/>
            <person name="Zubacova Z."/>
            <person name="Dolezal P."/>
            <person name="Malik S.B."/>
            <person name="Logsdon J.M. Jr."/>
            <person name="Henze K."/>
            <person name="Gupta A."/>
            <person name="Wang C.C."/>
            <person name="Dunne R.L."/>
            <person name="Upcroft J.A."/>
            <person name="Upcroft P."/>
            <person name="White O."/>
            <person name="Salzberg S.L."/>
            <person name="Tang P."/>
            <person name="Chiu C.-H."/>
            <person name="Lee Y.-S."/>
            <person name="Embley T.M."/>
            <person name="Coombs G.H."/>
            <person name="Mottram J.C."/>
            <person name="Tachezy J."/>
            <person name="Fraser-Liggett C.M."/>
            <person name="Johnson P.J."/>
        </authorList>
    </citation>
    <scope>NUCLEOTIDE SEQUENCE [LARGE SCALE GENOMIC DNA]</scope>
    <source>
        <strain evidence="1">G3</strain>
    </source>
</reference>
<organism evidence="1 2">
    <name type="scientific">Trichomonas vaginalis (strain ATCC PRA-98 / G3)</name>
    <dbReference type="NCBI Taxonomy" id="412133"/>
    <lineage>
        <taxon>Eukaryota</taxon>
        <taxon>Metamonada</taxon>
        <taxon>Parabasalia</taxon>
        <taxon>Trichomonadida</taxon>
        <taxon>Trichomonadidae</taxon>
        <taxon>Trichomonas</taxon>
    </lineage>
</organism>
<name>A2FV56_TRIV3</name>